<dbReference type="EMBL" id="JAKLTR010000005">
    <property type="protein sequence ID" value="MCG2614430.1"/>
    <property type="molecule type" value="Genomic_DNA"/>
</dbReference>
<dbReference type="CDD" id="cd10931">
    <property type="entry name" value="CE4_u7"/>
    <property type="match status" value="1"/>
</dbReference>
<comment type="caution">
    <text evidence="2">The sequence shown here is derived from an EMBL/GenBank/DDBJ whole genome shotgun (WGS) entry which is preliminary data.</text>
</comment>
<protein>
    <submittedName>
        <fullName evidence="2">Polysaccharide deacetylase family protein</fullName>
    </submittedName>
</protein>
<proteinExistence type="predicted"/>
<evidence type="ECO:0000313" key="3">
    <source>
        <dbReference type="Proteomes" id="UP001165367"/>
    </source>
</evidence>
<dbReference type="InterPro" id="IPR054297">
    <property type="entry name" value="DUF7033"/>
</dbReference>
<organism evidence="2 3">
    <name type="scientific">Terrimonas ginsenosidimutans</name>
    <dbReference type="NCBI Taxonomy" id="2908004"/>
    <lineage>
        <taxon>Bacteria</taxon>
        <taxon>Pseudomonadati</taxon>
        <taxon>Bacteroidota</taxon>
        <taxon>Chitinophagia</taxon>
        <taxon>Chitinophagales</taxon>
        <taxon>Chitinophagaceae</taxon>
        <taxon>Terrimonas</taxon>
    </lineage>
</organism>
<evidence type="ECO:0000313" key="2">
    <source>
        <dbReference type="EMBL" id="MCG2614430.1"/>
    </source>
</evidence>
<reference evidence="2" key="1">
    <citation type="submission" date="2022-01" db="EMBL/GenBank/DDBJ databases">
        <authorList>
            <person name="Jo J.-H."/>
            <person name="Im W.-T."/>
        </authorList>
    </citation>
    <scope>NUCLEOTIDE SEQUENCE</scope>
    <source>
        <strain evidence="2">NA20</strain>
    </source>
</reference>
<feature type="domain" description="DUF7033" evidence="1">
    <location>
        <begin position="93"/>
        <end position="182"/>
    </location>
</feature>
<dbReference type="RefSeq" id="WP_237870840.1">
    <property type="nucleotide sequence ID" value="NZ_JAKLTR010000005.1"/>
</dbReference>
<evidence type="ECO:0000259" key="1">
    <source>
        <dbReference type="Pfam" id="PF23019"/>
    </source>
</evidence>
<accession>A0ABS9KQ80</accession>
<name>A0ABS9KQ80_9BACT</name>
<dbReference type="Proteomes" id="UP001165367">
    <property type="component" value="Unassembled WGS sequence"/>
</dbReference>
<gene>
    <name evidence="2" type="ORF">LZZ85_09070</name>
</gene>
<dbReference type="Pfam" id="PF23019">
    <property type="entry name" value="DUF7033"/>
    <property type="match status" value="1"/>
</dbReference>
<keyword evidence="3" id="KW-1185">Reference proteome</keyword>
<sequence>MLVYTPEITPRIQYIFDFIGKELLQEGFFLTSDRQTFINDTNPAINYSDERIRTDEWFLKATPLLSETGIQQQDVSCSEQPGFKTFFPTKGDLPFDIFAAAFYLLSRYEEYLPHEKDMYGRYAHQNSLAFREGFLNVPLVNTWLDFFKTSLKNRFPSLVFKSTSFLFLPTYDIDIAWSFKHKGWRRQLGGFARLFLTGKWSDIGNRLSVLRGKTKDPFDAYGWMNQLHEKYKLKPYYFFLLATRPGKYDKNISPFNTAMKNLVSEHVIRYPVGIHPSWQSGEDHHELNKEIGLLADLTGNKILSSRQHYIRFTLPETFRRLIGSGVGFDFSMGYGSINGFRASVATPFYWYDLEKELQTSLLLFPFCFMEANSFYEQHDSPQQALAEMKHYYKVVKEVNGTFIMIWHNSFLGTDELYRGWRDVYAEFMRINAGQK</sequence>
<dbReference type="Gene3D" id="3.20.20.370">
    <property type="entry name" value="Glycoside hydrolase/deacetylase"/>
    <property type="match status" value="1"/>
</dbReference>